<dbReference type="Pfam" id="PF03544">
    <property type="entry name" value="TonB_C"/>
    <property type="match status" value="1"/>
</dbReference>
<evidence type="ECO:0000256" key="5">
    <source>
        <dbReference type="ARBA" id="ARBA00022519"/>
    </source>
</evidence>
<proteinExistence type="inferred from homology"/>
<dbReference type="Gene3D" id="3.30.1150.10">
    <property type="match status" value="1"/>
</dbReference>
<comment type="similarity">
    <text evidence="2">Belongs to the TonB family.</text>
</comment>
<evidence type="ECO:0000256" key="8">
    <source>
        <dbReference type="ARBA" id="ARBA00022989"/>
    </source>
</evidence>
<evidence type="ECO:0000256" key="7">
    <source>
        <dbReference type="ARBA" id="ARBA00022927"/>
    </source>
</evidence>
<evidence type="ECO:0000256" key="4">
    <source>
        <dbReference type="ARBA" id="ARBA00022475"/>
    </source>
</evidence>
<dbReference type="PANTHER" id="PTHR33446">
    <property type="entry name" value="PROTEIN TONB-RELATED"/>
    <property type="match status" value="1"/>
</dbReference>
<dbReference type="GO" id="GO:0015031">
    <property type="term" value="P:protein transport"/>
    <property type="evidence" value="ECO:0007669"/>
    <property type="project" value="UniProtKB-KW"/>
</dbReference>
<comment type="subcellular location">
    <subcellularLocation>
        <location evidence="1">Cell inner membrane</location>
        <topology evidence="1">Single-pass membrane protein</topology>
        <orientation evidence="1">Periplasmic side</orientation>
    </subcellularLocation>
</comment>
<evidence type="ECO:0000259" key="11">
    <source>
        <dbReference type="PROSITE" id="PS52015"/>
    </source>
</evidence>
<evidence type="ECO:0000313" key="12">
    <source>
        <dbReference type="EMBL" id="SPE21047.1"/>
    </source>
</evidence>
<organism evidence="12 13">
    <name type="scientific">Candidatus Sulfuritelmatomonas gaucii</name>
    <dbReference type="NCBI Taxonomy" id="2043161"/>
    <lineage>
        <taxon>Bacteria</taxon>
        <taxon>Pseudomonadati</taxon>
        <taxon>Acidobacteriota</taxon>
        <taxon>Terriglobia</taxon>
        <taxon>Terriglobales</taxon>
        <taxon>Acidobacteriaceae</taxon>
        <taxon>Candidatus Sulfuritelmatomonas</taxon>
    </lineage>
</organism>
<feature type="region of interest" description="Disordered" evidence="10">
    <location>
        <begin position="116"/>
        <end position="173"/>
    </location>
</feature>
<feature type="compositionally biased region" description="Polar residues" evidence="10">
    <location>
        <begin position="275"/>
        <end position="324"/>
    </location>
</feature>
<dbReference type="InterPro" id="IPR051045">
    <property type="entry name" value="TonB-dependent_transducer"/>
</dbReference>
<evidence type="ECO:0000256" key="2">
    <source>
        <dbReference type="ARBA" id="ARBA00006555"/>
    </source>
</evidence>
<dbReference type="SUPFAM" id="SSF74653">
    <property type="entry name" value="TolA/TonB C-terminal domain"/>
    <property type="match status" value="1"/>
</dbReference>
<dbReference type="EMBL" id="OKRB01000086">
    <property type="protein sequence ID" value="SPE21047.1"/>
    <property type="molecule type" value="Genomic_DNA"/>
</dbReference>
<accession>A0A2N9LCP6</accession>
<dbReference type="GO" id="GO:0005886">
    <property type="term" value="C:plasma membrane"/>
    <property type="evidence" value="ECO:0007669"/>
    <property type="project" value="UniProtKB-SubCell"/>
</dbReference>
<name>A0A2N9LCP6_9BACT</name>
<dbReference type="PROSITE" id="PS52015">
    <property type="entry name" value="TONB_CTD"/>
    <property type="match status" value="1"/>
</dbReference>
<evidence type="ECO:0000313" key="13">
    <source>
        <dbReference type="Proteomes" id="UP000239735"/>
    </source>
</evidence>
<evidence type="ECO:0000256" key="3">
    <source>
        <dbReference type="ARBA" id="ARBA00022448"/>
    </source>
</evidence>
<keyword evidence="9" id="KW-0472">Membrane</keyword>
<dbReference type="GO" id="GO:0055085">
    <property type="term" value="P:transmembrane transport"/>
    <property type="evidence" value="ECO:0007669"/>
    <property type="project" value="InterPro"/>
</dbReference>
<keyword evidence="6" id="KW-0812">Transmembrane</keyword>
<dbReference type="InterPro" id="IPR037682">
    <property type="entry name" value="TonB_C"/>
</dbReference>
<keyword evidence="8" id="KW-1133">Transmembrane helix</keyword>
<evidence type="ECO:0000256" key="6">
    <source>
        <dbReference type="ARBA" id="ARBA00022692"/>
    </source>
</evidence>
<keyword evidence="4" id="KW-1003">Cell membrane</keyword>
<gene>
    <name evidence="12" type="ORF">SBA5_30254</name>
</gene>
<dbReference type="InterPro" id="IPR006260">
    <property type="entry name" value="TonB/TolA_C"/>
</dbReference>
<sequence>MASPEEVVPSLPDTLPEDFSEWDGQASPAVLPVNSREWEAWAASHSLAKPPKSVSHPAERKTMASQVVDRPRDKRPAPTAPVPAKPQKDFDREPTPVPLRVNSNEWEAWAASFGKPAKPLAHSGDREATSSPAVAKPRDTRRVPSAPLASKQQAPASELADASSSHASVGLEASHPTSEVAVAVIEPDEAVVEEAQSSPEAAPTLSPAAEGALFQGFSSKNIEAVKEPATSGKKKKQIIVAAASACVILPLLVIPFLHHGAKAAAKQSVETLSTATVTETQTDTPNQPASAPSSTPDKSSAASATQQAPNSEPANGEKGTNSAPAPTKAQAQLMDDQLTAPTRIPQGANKQVAENAPPPANFGAAGADGLGANDSIFNGHAQPVVKAALSKPLAISSGVATGMLIQKTPPIYPAIAKSARVAGTVQLHAVIAKNGTIKDLQLVSGPEMLRQAAIDAVRTWRYRPYKLDNQPTEVETTVNVVFTLGQ</sequence>
<feature type="region of interest" description="Disordered" evidence="10">
    <location>
        <begin position="275"/>
        <end position="329"/>
    </location>
</feature>
<keyword evidence="3" id="KW-0813">Transport</keyword>
<dbReference type="Proteomes" id="UP000239735">
    <property type="component" value="Unassembled WGS sequence"/>
</dbReference>
<evidence type="ECO:0000256" key="9">
    <source>
        <dbReference type="ARBA" id="ARBA00023136"/>
    </source>
</evidence>
<feature type="region of interest" description="Disordered" evidence="10">
    <location>
        <begin position="1"/>
        <end position="28"/>
    </location>
</feature>
<dbReference type="AlphaFoldDB" id="A0A2N9LCP6"/>
<keyword evidence="5" id="KW-0997">Cell inner membrane</keyword>
<protein>
    <submittedName>
        <fullName evidence="12">TonB family protein (Modular protein)</fullName>
    </submittedName>
</protein>
<evidence type="ECO:0000256" key="10">
    <source>
        <dbReference type="SAM" id="MobiDB-lite"/>
    </source>
</evidence>
<evidence type="ECO:0000256" key="1">
    <source>
        <dbReference type="ARBA" id="ARBA00004383"/>
    </source>
</evidence>
<feature type="region of interest" description="Disordered" evidence="10">
    <location>
        <begin position="42"/>
        <end position="101"/>
    </location>
</feature>
<reference evidence="13" key="1">
    <citation type="submission" date="2018-02" db="EMBL/GenBank/DDBJ databases">
        <authorList>
            <person name="Hausmann B."/>
        </authorList>
    </citation>
    <scope>NUCLEOTIDE SEQUENCE [LARGE SCALE GENOMIC DNA]</scope>
    <source>
        <strain evidence="13">Peat soil MAG SbA5</strain>
    </source>
</reference>
<keyword evidence="7" id="KW-0653">Protein transport</keyword>
<feature type="domain" description="TonB C-terminal" evidence="11">
    <location>
        <begin position="397"/>
        <end position="486"/>
    </location>
</feature>
<dbReference type="NCBIfam" id="TIGR01352">
    <property type="entry name" value="tonB_Cterm"/>
    <property type="match status" value="1"/>
</dbReference>